<gene>
    <name evidence="2" type="ORF">ACFPET_18140</name>
</gene>
<evidence type="ECO:0000313" key="2">
    <source>
        <dbReference type="EMBL" id="MFC4337127.1"/>
    </source>
</evidence>
<evidence type="ECO:0000256" key="1">
    <source>
        <dbReference type="SAM" id="MobiDB-lite"/>
    </source>
</evidence>
<name>A0ABV8U3A9_9ACTN</name>
<evidence type="ECO:0000313" key="3">
    <source>
        <dbReference type="Proteomes" id="UP001595823"/>
    </source>
</evidence>
<reference evidence="3" key="1">
    <citation type="journal article" date="2019" name="Int. J. Syst. Evol. Microbiol.">
        <title>The Global Catalogue of Microorganisms (GCM) 10K type strain sequencing project: providing services to taxonomists for standard genome sequencing and annotation.</title>
        <authorList>
            <consortium name="The Broad Institute Genomics Platform"/>
            <consortium name="The Broad Institute Genome Sequencing Center for Infectious Disease"/>
            <person name="Wu L."/>
            <person name="Ma J."/>
        </authorList>
    </citation>
    <scope>NUCLEOTIDE SEQUENCE [LARGE SCALE GENOMIC DNA]</scope>
    <source>
        <strain evidence="3">IBRC-M 10908</strain>
    </source>
</reference>
<proteinExistence type="predicted"/>
<dbReference type="Proteomes" id="UP001595823">
    <property type="component" value="Unassembled WGS sequence"/>
</dbReference>
<protein>
    <submittedName>
        <fullName evidence="2">Uncharacterized protein</fullName>
    </submittedName>
</protein>
<accession>A0ABV8U3A9</accession>
<dbReference type="EMBL" id="JBHSDK010000028">
    <property type="protein sequence ID" value="MFC4337127.1"/>
    <property type="molecule type" value="Genomic_DNA"/>
</dbReference>
<dbReference type="RefSeq" id="WP_380623761.1">
    <property type="nucleotide sequence ID" value="NZ_JBHSDK010000028.1"/>
</dbReference>
<sequence length="87" mass="9421">MSGFSVDPEVLEGAAKKLREAMDYTDKAIGYSEEADPDLWMRGLPGVAFKPISEHIRPVVDEDLADWGGEAGSNDVPDMTLPTLKLG</sequence>
<keyword evidence="3" id="KW-1185">Reference proteome</keyword>
<organism evidence="2 3">
    <name type="scientific">Salininema proteolyticum</name>
    <dbReference type="NCBI Taxonomy" id="1607685"/>
    <lineage>
        <taxon>Bacteria</taxon>
        <taxon>Bacillati</taxon>
        <taxon>Actinomycetota</taxon>
        <taxon>Actinomycetes</taxon>
        <taxon>Glycomycetales</taxon>
        <taxon>Glycomycetaceae</taxon>
        <taxon>Salininema</taxon>
    </lineage>
</organism>
<feature type="region of interest" description="Disordered" evidence="1">
    <location>
        <begin position="66"/>
        <end position="87"/>
    </location>
</feature>
<comment type="caution">
    <text evidence="2">The sequence shown here is derived from an EMBL/GenBank/DDBJ whole genome shotgun (WGS) entry which is preliminary data.</text>
</comment>